<reference evidence="9" key="1">
    <citation type="journal article" date="2020" name="Stud. Mycol.">
        <title>101 Dothideomycetes genomes: a test case for predicting lifestyles and emergence of pathogens.</title>
        <authorList>
            <person name="Haridas S."/>
            <person name="Albert R."/>
            <person name="Binder M."/>
            <person name="Bloem J."/>
            <person name="Labutti K."/>
            <person name="Salamov A."/>
            <person name="Andreopoulos B."/>
            <person name="Baker S."/>
            <person name="Barry K."/>
            <person name="Bills G."/>
            <person name="Bluhm B."/>
            <person name="Cannon C."/>
            <person name="Castanera R."/>
            <person name="Culley D."/>
            <person name="Daum C."/>
            <person name="Ezra D."/>
            <person name="Gonzalez J."/>
            <person name="Henrissat B."/>
            <person name="Kuo A."/>
            <person name="Liang C."/>
            <person name="Lipzen A."/>
            <person name="Lutzoni F."/>
            <person name="Magnuson J."/>
            <person name="Mondo S."/>
            <person name="Nolan M."/>
            <person name="Ohm R."/>
            <person name="Pangilinan J."/>
            <person name="Park H.-J."/>
            <person name="Ramirez L."/>
            <person name="Alfaro M."/>
            <person name="Sun H."/>
            <person name="Tritt A."/>
            <person name="Yoshinaga Y."/>
            <person name="Zwiers L.-H."/>
            <person name="Turgeon B."/>
            <person name="Goodwin S."/>
            <person name="Spatafora J."/>
            <person name="Crous P."/>
            <person name="Grigoriev I."/>
        </authorList>
    </citation>
    <scope>NUCLEOTIDE SEQUENCE</scope>
    <source>
        <strain evidence="9">CBS 113979</strain>
    </source>
</reference>
<dbReference type="Gene3D" id="3.50.50.60">
    <property type="entry name" value="FAD/NAD(P)-binding domain"/>
    <property type="match status" value="1"/>
</dbReference>
<keyword evidence="7" id="KW-0503">Monooxygenase</keyword>
<evidence type="ECO:0000256" key="7">
    <source>
        <dbReference type="ARBA" id="ARBA00023033"/>
    </source>
</evidence>
<dbReference type="Proteomes" id="UP000800041">
    <property type="component" value="Unassembled WGS sequence"/>
</dbReference>
<comment type="similarity">
    <text evidence="3">Belongs to the paxM FAD-dependent monooxygenase family.</text>
</comment>
<dbReference type="EMBL" id="ML977152">
    <property type="protein sequence ID" value="KAF1987404.1"/>
    <property type="molecule type" value="Genomic_DNA"/>
</dbReference>
<evidence type="ECO:0000256" key="5">
    <source>
        <dbReference type="ARBA" id="ARBA00022827"/>
    </source>
</evidence>
<evidence type="ECO:0000313" key="10">
    <source>
        <dbReference type="Proteomes" id="UP000800041"/>
    </source>
</evidence>
<evidence type="ECO:0000259" key="8">
    <source>
        <dbReference type="Pfam" id="PF01494"/>
    </source>
</evidence>
<evidence type="ECO:0000256" key="3">
    <source>
        <dbReference type="ARBA" id="ARBA00007992"/>
    </source>
</evidence>
<dbReference type="InterPro" id="IPR036188">
    <property type="entry name" value="FAD/NAD-bd_sf"/>
</dbReference>
<dbReference type="AlphaFoldDB" id="A0A6G1H2W5"/>
<evidence type="ECO:0000256" key="4">
    <source>
        <dbReference type="ARBA" id="ARBA00022630"/>
    </source>
</evidence>
<evidence type="ECO:0000256" key="6">
    <source>
        <dbReference type="ARBA" id="ARBA00023002"/>
    </source>
</evidence>
<dbReference type="SUPFAM" id="SSF51905">
    <property type="entry name" value="FAD/NAD(P)-binding domain"/>
    <property type="match status" value="1"/>
</dbReference>
<protein>
    <submittedName>
        <fullName evidence="9">FAD/NAD(P)-binding domain-containing protein</fullName>
    </submittedName>
</protein>
<evidence type="ECO:0000313" key="9">
    <source>
        <dbReference type="EMBL" id="KAF1987404.1"/>
    </source>
</evidence>
<evidence type="ECO:0000256" key="1">
    <source>
        <dbReference type="ARBA" id="ARBA00001974"/>
    </source>
</evidence>
<proteinExistence type="inferred from homology"/>
<name>A0A6G1H2W5_9PEZI</name>
<dbReference type="GO" id="GO:0004497">
    <property type="term" value="F:monooxygenase activity"/>
    <property type="evidence" value="ECO:0007669"/>
    <property type="project" value="UniProtKB-KW"/>
</dbReference>
<keyword evidence="6" id="KW-0560">Oxidoreductase</keyword>
<dbReference type="Pfam" id="PF01494">
    <property type="entry name" value="FAD_binding_3"/>
    <property type="match status" value="1"/>
</dbReference>
<comment type="pathway">
    <text evidence="2">Secondary metabolite biosynthesis.</text>
</comment>
<dbReference type="GO" id="GO:0071949">
    <property type="term" value="F:FAD binding"/>
    <property type="evidence" value="ECO:0007669"/>
    <property type="project" value="InterPro"/>
</dbReference>
<organism evidence="9 10">
    <name type="scientific">Aulographum hederae CBS 113979</name>
    <dbReference type="NCBI Taxonomy" id="1176131"/>
    <lineage>
        <taxon>Eukaryota</taxon>
        <taxon>Fungi</taxon>
        <taxon>Dikarya</taxon>
        <taxon>Ascomycota</taxon>
        <taxon>Pezizomycotina</taxon>
        <taxon>Dothideomycetes</taxon>
        <taxon>Pleosporomycetidae</taxon>
        <taxon>Aulographales</taxon>
        <taxon>Aulographaceae</taxon>
    </lineage>
</organism>
<feature type="domain" description="FAD-binding" evidence="8">
    <location>
        <begin position="6"/>
        <end position="345"/>
    </location>
</feature>
<comment type="cofactor">
    <cofactor evidence="1">
        <name>FAD</name>
        <dbReference type="ChEBI" id="CHEBI:57692"/>
    </cofactor>
</comment>
<accession>A0A6G1H2W5</accession>
<dbReference type="PANTHER" id="PTHR47178:SF4">
    <property type="entry name" value="FAD-DEPENDENT MONOOXYGENASE APTC"/>
    <property type="match status" value="1"/>
</dbReference>
<dbReference type="InterPro" id="IPR002938">
    <property type="entry name" value="FAD-bd"/>
</dbReference>
<keyword evidence="5" id="KW-0274">FAD</keyword>
<sequence>MVQQPISIVGAGIAGLTLGRCLLKRGIQTIIYDKAPSPDRHGYGVTLHPQSYSHLLKVLGLDEHDFRKRVAVDAGSGGTGQLDKSSLIHGADITPSSFRAHRGRLEQLLAEDLNVQWDCELAMIDEDEDGLALCFKDGWRVPTKLIVGADGSHSNVRQSLLPNEVLEVLPYVVFNGKRSVGDDLFREVYAPALGTSNVIEHRMKDVVLQVSVNDKSDKYEEQSISWIYFRPARGVSDVLYKPTRSNRAAQDIPEELFQELSSLENLTPIFAEVFCKKNMQEDRILHWLMRTGLANPKDLQNMAQKAVFFIGDSVHAEPIIGGYGANSAIEDGLKLAEQIAHGLDGIEAWYGTRHPVWQQEVEKSWKVIAETHGGQKALL</sequence>
<dbReference type="OrthoDB" id="47494at2759"/>
<gene>
    <name evidence="9" type="ORF">K402DRAFT_420220</name>
</gene>
<dbReference type="PRINTS" id="PR00420">
    <property type="entry name" value="RNGMNOXGNASE"/>
</dbReference>
<keyword evidence="4" id="KW-0285">Flavoprotein</keyword>
<evidence type="ECO:0000256" key="2">
    <source>
        <dbReference type="ARBA" id="ARBA00005179"/>
    </source>
</evidence>
<keyword evidence="10" id="KW-1185">Reference proteome</keyword>
<dbReference type="PANTHER" id="PTHR47178">
    <property type="entry name" value="MONOOXYGENASE, FAD-BINDING"/>
    <property type="match status" value="1"/>
</dbReference>